<accession>A0AA35P6C2</accession>
<proteinExistence type="predicted"/>
<dbReference type="AlphaFoldDB" id="A0AA35P6C2"/>
<gene>
    <name evidence="1" type="ORF">PODLI_1B018893</name>
</gene>
<dbReference type="Proteomes" id="UP001178461">
    <property type="component" value="Chromosome 5"/>
</dbReference>
<evidence type="ECO:0000313" key="1">
    <source>
        <dbReference type="EMBL" id="CAI5774535.1"/>
    </source>
</evidence>
<sequence>MLTAEKSLRQCFSSRGEKGAGTAYPCIPPVSPRKKHCSQDTKMLQQLSKVWLKFRGIQLLCSISARISTCVAGLSALSLPLDLGVRRGSIVQAEIPALMEHSLNTMLNSTLSIHV</sequence>
<reference evidence="1" key="1">
    <citation type="submission" date="2022-12" db="EMBL/GenBank/DDBJ databases">
        <authorList>
            <person name="Alioto T."/>
            <person name="Alioto T."/>
            <person name="Gomez Garrido J."/>
        </authorList>
    </citation>
    <scope>NUCLEOTIDE SEQUENCE</scope>
</reference>
<keyword evidence="2" id="KW-1185">Reference proteome</keyword>
<name>A0AA35P6C2_9SAUR</name>
<dbReference type="EMBL" id="OX395130">
    <property type="protein sequence ID" value="CAI5774535.1"/>
    <property type="molecule type" value="Genomic_DNA"/>
</dbReference>
<organism evidence="1 2">
    <name type="scientific">Podarcis lilfordi</name>
    <name type="common">Lilford's wall lizard</name>
    <dbReference type="NCBI Taxonomy" id="74358"/>
    <lineage>
        <taxon>Eukaryota</taxon>
        <taxon>Metazoa</taxon>
        <taxon>Chordata</taxon>
        <taxon>Craniata</taxon>
        <taxon>Vertebrata</taxon>
        <taxon>Euteleostomi</taxon>
        <taxon>Lepidosauria</taxon>
        <taxon>Squamata</taxon>
        <taxon>Bifurcata</taxon>
        <taxon>Unidentata</taxon>
        <taxon>Episquamata</taxon>
        <taxon>Laterata</taxon>
        <taxon>Lacertibaenia</taxon>
        <taxon>Lacertidae</taxon>
        <taxon>Podarcis</taxon>
    </lineage>
</organism>
<evidence type="ECO:0000313" key="2">
    <source>
        <dbReference type="Proteomes" id="UP001178461"/>
    </source>
</evidence>
<protein>
    <submittedName>
        <fullName evidence="1">Uncharacterized protein</fullName>
    </submittedName>
</protein>